<protein>
    <submittedName>
        <fullName evidence="1">Aminoglycoside phosphotransferase family protein</fullName>
    </submittedName>
</protein>
<keyword evidence="2" id="KW-1185">Reference proteome</keyword>
<gene>
    <name evidence="1" type="ORF">ACFSYJ_30265</name>
</gene>
<dbReference type="InterPro" id="IPR011009">
    <property type="entry name" value="Kinase-like_dom_sf"/>
</dbReference>
<evidence type="ECO:0000313" key="2">
    <source>
        <dbReference type="Proteomes" id="UP001597419"/>
    </source>
</evidence>
<organism evidence="1 2">
    <name type="scientific">Amycolatopsis samaneae</name>
    <dbReference type="NCBI Taxonomy" id="664691"/>
    <lineage>
        <taxon>Bacteria</taxon>
        <taxon>Bacillati</taxon>
        <taxon>Actinomycetota</taxon>
        <taxon>Actinomycetes</taxon>
        <taxon>Pseudonocardiales</taxon>
        <taxon>Pseudonocardiaceae</taxon>
        <taxon>Amycolatopsis</taxon>
    </lineage>
</organism>
<evidence type="ECO:0000313" key="1">
    <source>
        <dbReference type="EMBL" id="MFD2462929.1"/>
    </source>
</evidence>
<name>A0ABW5GPX0_9PSEU</name>
<dbReference type="InterPro" id="IPR006748">
    <property type="entry name" value="NH2Glyco/OHUrea_AB-resist_kin"/>
</dbReference>
<comment type="caution">
    <text evidence="1">The sequence shown here is derived from an EMBL/GenBank/DDBJ whole genome shotgun (WGS) entry which is preliminary data.</text>
</comment>
<dbReference type="Proteomes" id="UP001597419">
    <property type="component" value="Unassembled WGS sequence"/>
</dbReference>
<dbReference type="Pfam" id="PF04655">
    <property type="entry name" value="APH_6_hur"/>
    <property type="match status" value="1"/>
</dbReference>
<dbReference type="SUPFAM" id="SSF56112">
    <property type="entry name" value="Protein kinase-like (PK-like)"/>
    <property type="match status" value="1"/>
</dbReference>
<dbReference type="RefSeq" id="WP_345392916.1">
    <property type="nucleotide sequence ID" value="NZ_BAABHG010000005.1"/>
</dbReference>
<accession>A0ABW5GPX0</accession>
<reference evidence="2" key="1">
    <citation type="journal article" date="2019" name="Int. J. Syst. Evol. Microbiol.">
        <title>The Global Catalogue of Microorganisms (GCM) 10K type strain sequencing project: providing services to taxonomists for standard genome sequencing and annotation.</title>
        <authorList>
            <consortium name="The Broad Institute Genomics Platform"/>
            <consortium name="The Broad Institute Genome Sequencing Center for Infectious Disease"/>
            <person name="Wu L."/>
            <person name="Ma J."/>
        </authorList>
    </citation>
    <scope>NUCLEOTIDE SEQUENCE [LARGE SCALE GENOMIC DNA]</scope>
    <source>
        <strain evidence="2">CGMCC 4.7643</strain>
    </source>
</reference>
<proteinExistence type="predicted"/>
<sequence length="294" mass="31717">MTAIMDDAARARLVDRFGPEVGPWCDALPDLVTRLSTRWDFRVRDAKPGNTGRTLLGTDGDGRPMVLKLTPDREIAAAEVTALLAWSDCSRVVRVLDTDLAVGALLLEGLEPGTPLSERGAAVPWAEIGELIGQVHAVRPRTRFPTLAERCELLFALAERRWRGSAAERHLPLDVLRRARARVAELAASGPVTMLHGDLHPANVLDAGPGRGSVAIDPRPSLGDPAVDVVDWVLLPLAEGGDLEDGIEALRPHLDADFARVRHWCAALAPLAALPALRRDEPGAYTDALLRMAP</sequence>
<dbReference type="Gene3D" id="3.90.1200.10">
    <property type="match status" value="1"/>
</dbReference>
<dbReference type="EMBL" id="JBHUKU010000020">
    <property type="protein sequence ID" value="MFD2462929.1"/>
    <property type="molecule type" value="Genomic_DNA"/>
</dbReference>